<protein>
    <submittedName>
        <fullName evidence="2">Uncharacterized protein</fullName>
    </submittedName>
</protein>
<feature type="compositionally biased region" description="Polar residues" evidence="1">
    <location>
        <begin position="765"/>
        <end position="775"/>
    </location>
</feature>
<comment type="caution">
    <text evidence="2">The sequence shown here is derived from an EMBL/GenBank/DDBJ whole genome shotgun (WGS) entry which is preliminary data.</text>
</comment>
<feature type="compositionally biased region" description="Basic and acidic residues" evidence="1">
    <location>
        <begin position="680"/>
        <end position="690"/>
    </location>
</feature>
<evidence type="ECO:0000313" key="3">
    <source>
        <dbReference type="Proteomes" id="UP000027361"/>
    </source>
</evidence>
<feature type="region of interest" description="Disordered" evidence="1">
    <location>
        <begin position="253"/>
        <end position="281"/>
    </location>
</feature>
<dbReference type="GeneID" id="25267921"/>
<accession>A0A066W5Y7</accession>
<feature type="region of interest" description="Disordered" evidence="1">
    <location>
        <begin position="668"/>
        <end position="700"/>
    </location>
</feature>
<gene>
    <name evidence="2" type="ORF">K437DRAFT_89851</name>
</gene>
<evidence type="ECO:0000256" key="1">
    <source>
        <dbReference type="SAM" id="MobiDB-lite"/>
    </source>
</evidence>
<evidence type="ECO:0000313" key="2">
    <source>
        <dbReference type="EMBL" id="KDN47948.1"/>
    </source>
</evidence>
<feature type="compositionally biased region" description="Low complexity" evidence="1">
    <location>
        <begin position="266"/>
        <end position="281"/>
    </location>
</feature>
<sequence>MIHRSAGNAHGAAMLGAVPSHAMEHLPASGHQQHTPEKQRHYPLVSPSRWKSFPRPSSRGQSSVPPTPSFSEQQQLVQNHCPASTAPPSLSTSTSTSTSHPFSITASRRRNRHRLSVTRFSISGGSYGAGVPASGPHGSSAEEVTTSPVPDFESMLVNDDLVIRAELDDATYVSPSPSQQTPVGIIMATSVVQTEEYVDNASLRSDLQQSHRSRMEMRADVRHHQPVPLEKLTVAQMVIHDAGWQPDLSREKALPQTREPSLGPPQHQNHQQSTQAQSLQRRELSSLLAAAPVRLGGTEMSTSMGFTLDALDRMTEDDAARRHEKSSMVGKARKLFGRQSPHFAGAGGGEGGGVASAAEAARAAVSTPDLHGLLSGAFLPDDKGNGSILQEQAPAARSASRTSNLFKIPPSVITERNDQHVYVPALAVSPGSTSSSPQFMHSPQQFTAASVSSLSLSKGSHQHAPQFTAQQCPSMQGARRQYANDLTSTNTVSSDGVSDWVMLSFDALSETGSSLWPHAHQRSQLQMYKVGRIESDSTSSMPIGFGAAAYQPSSSQGHYVAGWRSDAESDFLHFSRPQPPPSYVPHAHKEVAERTEMRGAAGTGGSNAGNAGAHSAGPASGPDSKPELSKRGGRLRKIKSSLGLKISSDKSAVEDEARAPDASLFRALPARVETPMGADGSRDKHRERSRTLVGKYPTRNKSVESLRQLSQRQQASAYFGNFPYSSKSAGAEAHLRAEDGEAKEQQISPTSPALTPQSVPAGRSASRSTMASSDHSMAIPAGSSVDSFRIAGHNCVLHSPRDSSYSTSAYPSEAHQRGSAAATAASSPHAGYLSLSVTEDDGKEIITSPIVFTGTNGSGMSYYPPSRSHSTSRSRRQRMEVNDDEPRMPSVQHDSPEMDLQPLPPPAAALVGAPFAGLLSSVHSTKKQPNDAGVALRPVSDRDAAIRNELFHERMGSEELSQRWKVINETTTHQTSTTRAALAALEGCAWRRTSMSVSHIPSNWDQDLLETRSTLMSITAFRSSARARVRMTLLSCETHAAKTGTMESKGGFVLVDSDGYVMYVLKKSKGILSGRTKIVAHRGFADGVSAVEGEADLDHSKHTEMANASIPKACLDAVSHVKLPRI</sequence>
<feature type="compositionally biased region" description="Basic and acidic residues" evidence="1">
    <location>
        <begin position="733"/>
        <end position="744"/>
    </location>
</feature>
<feature type="compositionally biased region" description="Low complexity" evidence="1">
    <location>
        <begin position="82"/>
        <end position="105"/>
    </location>
</feature>
<dbReference type="InParanoid" id="A0A066W5Y7"/>
<feature type="compositionally biased region" description="Polar residues" evidence="1">
    <location>
        <begin position="745"/>
        <end position="758"/>
    </location>
</feature>
<dbReference type="AlphaFoldDB" id="A0A066W5Y7"/>
<proteinExistence type="predicted"/>
<feature type="region of interest" description="Disordered" evidence="1">
    <location>
        <begin position="595"/>
        <end position="636"/>
    </location>
</feature>
<feature type="region of interest" description="Disordered" evidence="1">
    <location>
        <begin position="856"/>
        <end position="898"/>
    </location>
</feature>
<feature type="compositionally biased region" description="Low complexity" evidence="1">
    <location>
        <begin position="608"/>
        <end position="622"/>
    </location>
</feature>
<feature type="region of interest" description="Disordered" evidence="1">
    <location>
        <begin position="730"/>
        <end position="778"/>
    </location>
</feature>
<reference evidence="2 3" key="1">
    <citation type="submission" date="2014-05" db="EMBL/GenBank/DDBJ databases">
        <title>Draft genome sequence of a rare smut relative, Tilletiaria anomala UBC 951.</title>
        <authorList>
            <consortium name="DOE Joint Genome Institute"/>
            <person name="Toome M."/>
            <person name="Kuo A."/>
            <person name="Henrissat B."/>
            <person name="Lipzen A."/>
            <person name="Tritt A."/>
            <person name="Yoshinaga Y."/>
            <person name="Zane M."/>
            <person name="Barry K."/>
            <person name="Grigoriev I.V."/>
            <person name="Spatafora J.W."/>
            <person name="Aimea M.C."/>
        </authorList>
    </citation>
    <scope>NUCLEOTIDE SEQUENCE [LARGE SCALE GENOMIC DNA]</scope>
    <source>
        <strain evidence="2 3">UBC 951</strain>
    </source>
</reference>
<dbReference type="EMBL" id="JMSN01000027">
    <property type="protein sequence ID" value="KDN47948.1"/>
    <property type="molecule type" value="Genomic_DNA"/>
</dbReference>
<feature type="compositionally biased region" description="Basic residues" evidence="1">
    <location>
        <begin position="107"/>
        <end position="116"/>
    </location>
</feature>
<feature type="region of interest" description="Disordered" evidence="1">
    <location>
        <begin position="26"/>
        <end position="145"/>
    </location>
</feature>
<dbReference type="HOGENOM" id="CLU_279678_0_0_1"/>
<organism evidence="2 3">
    <name type="scientific">Tilletiaria anomala (strain ATCC 24038 / CBS 436.72 / UBC 951)</name>
    <dbReference type="NCBI Taxonomy" id="1037660"/>
    <lineage>
        <taxon>Eukaryota</taxon>
        <taxon>Fungi</taxon>
        <taxon>Dikarya</taxon>
        <taxon>Basidiomycota</taxon>
        <taxon>Ustilaginomycotina</taxon>
        <taxon>Exobasidiomycetes</taxon>
        <taxon>Georgefischeriales</taxon>
        <taxon>Tilletiariaceae</taxon>
        <taxon>Tilletiaria</taxon>
    </lineage>
</organism>
<name>A0A066W5Y7_TILAU</name>
<dbReference type="RefSeq" id="XP_013243967.1">
    <property type="nucleotide sequence ID" value="XM_013388513.1"/>
</dbReference>
<dbReference type="Proteomes" id="UP000027361">
    <property type="component" value="Unassembled WGS sequence"/>
</dbReference>
<feature type="compositionally biased region" description="Polar residues" evidence="1">
    <location>
        <begin position="58"/>
        <end position="78"/>
    </location>
</feature>
<keyword evidence="3" id="KW-1185">Reference proteome</keyword>
<feature type="compositionally biased region" description="Basic and acidic residues" evidence="1">
    <location>
        <begin position="877"/>
        <end position="887"/>
    </location>
</feature>
<feature type="region of interest" description="Disordered" evidence="1">
    <location>
        <begin position="801"/>
        <end position="827"/>
    </location>
</feature>